<evidence type="ECO:0000313" key="2">
    <source>
        <dbReference type="EMBL" id="NEE11863.1"/>
    </source>
</evidence>
<organism evidence="2">
    <name type="scientific">Streptomyces sp. SID7499</name>
    <dbReference type="NCBI Taxonomy" id="2706086"/>
    <lineage>
        <taxon>Bacteria</taxon>
        <taxon>Bacillati</taxon>
        <taxon>Actinomycetota</taxon>
        <taxon>Actinomycetes</taxon>
        <taxon>Kitasatosporales</taxon>
        <taxon>Streptomycetaceae</taxon>
        <taxon>Streptomyces</taxon>
    </lineage>
</organism>
<feature type="non-terminal residue" evidence="2">
    <location>
        <position position="98"/>
    </location>
</feature>
<protein>
    <recommendedName>
        <fullName evidence="3">ATP-binding protein</fullName>
    </recommendedName>
</protein>
<dbReference type="EMBL" id="JAAGMN010003812">
    <property type="protein sequence ID" value="NEE11863.1"/>
    <property type="molecule type" value="Genomic_DNA"/>
</dbReference>
<name>A0A6G3X2H1_9ACTN</name>
<evidence type="ECO:0000256" key="1">
    <source>
        <dbReference type="SAM" id="MobiDB-lite"/>
    </source>
</evidence>
<sequence length="98" mass="10845">MRALDRPVQVTDGVSPGPRFPGTVPRIWNAPPRNPGFTGRSLVLERMRDQLGGGLAVVLPQPQTLYGLGGVGKTQVALEYVHRFMADYDLVWWISSEQ</sequence>
<proteinExistence type="predicted"/>
<dbReference type="Gene3D" id="3.40.50.300">
    <property type="entry name" value="P-loop containing nucleotide triphosphate hydrolases"/>
    <property type="match status" value="1"/>
</dbReference>
<dbReference type="SUPFAM" id="SSF52540">
    <property type="entry name" value="P-loop containing nucleoside triphosphate hydrolases"/>
    <property type="match status" value="1"/>
</dbReference>
<gene>
    <name evidence="2" type="ORF">G3M58_36075</name>
</gene>
<feature type="non-terminal residue" evidence="2">
    <location>
        <position position="1"/>
    </location>
</feature>
<feature type="region of interest" description="Disordered" evidence="1">
    <location>
        <begin position="1"/>
        <end position="27"/>
    </location>
</feature>
<dbReference type="InterPro" id="IPR027417">
    <property type="entry name" value="P-loop_NTPase"/>
</dbReference>
<dbReference type="AlphaFoldDB" id="A0A6G3X2H1"/>
<comment type="caution">
    <text evidence="2">The sequence shown here is derived from an EMBL/GenBank/DDBJ whole genome shotgun (WGS) entry which is preliminary data.</text>
</comment>
<accession>A0A6G3X2H1</accession>
<reference evidence="2" key="1">
    <citation type="submission" date="2020-01" db="EMBL/GenBank/DDBJ databases">
        <title>Insect and environment-associated Actinomycetes.</title>
        <authorList>
            <person name="Currrie C."/>
            <person name="Chevrette M."/>
            <person name="Carlson C."/>
            <person name="Stubbendieck R."/>
            <person name="Wendt-Pienkowski E."/>
        </authorList>
    </citation>
    <scope>NUCLEOTIDE SEQUENCE</scope>
    <source>
        <strain evidence="2">SID7499</strain>
    </source>
</reference>
<evidence type="ECO:0008006" key="3">
    <source>
        <dbReference type="Google" id="ProtNLM"/>
    </source>
</evidence>